<feature type="domain" description="Alpha-D-phosphohexomutase alpha/beta/alpha" evidence="8">
    <location>
        <begin position="324"/>
        <end position="445"/>
    </location>
</feature>
<feature type="domain" description="Alpha-D-phosphohexomutase alpha/beta/alpha" evidence="6">
    <location>
        <begin position="48"/>
        <end position="186"/>
    </location>
</feature>
<dbReference type="GO" id="GO:0046872">
    <property type="term" value="F:metal ion binding"/>
    <property type="evidence" value="ECO:0007669"/>
    <property type="project" value="UniProtKB-KW"/>
</dbReference>
<dbReference type="InterPro" id="IPR005844">
    <property type="entry name" value="A-D-PHexomutase_a/b/a-I"/>
</dbReference>
<dbReference type="Pfam" id="PF02878">
    <property type="entry name" value="PGM_PMM_I"/>
    <property type="match status" value="1"/>
</dbReference>
<evidence type="ECO:0000259" key="6">
    <source>
        <dbReference type="Pfam" id="PF02878"/>
    </source>
</evidence>
<dbReference type="GO" id="GO:0008973">
    <property type="term" value="F:phosphopentomutase activity"/>
    <property type="evidence" value="ECO:0007669"/>
    <property type="project" value="TreeGrafter"/>
</dbReference>
<evidence type="ECO:0000256" key="1">
    <source>
        <dbReference type="ARBA" id="ARBA00010231"/>
    </source>
</evidence>
<reference evidence="10" key="1">
    <citation type="submission" date="2017-06" db="EMBL/GenBank/DDBJ databases">
        <authorList>
            <person name="Varghese N."/>
            <person name="Submissions S."/>
        </authorList>
    </citation>
    <scope>NUCLEOTIDE SEQUENCE [LARGE SCALE GENOMIC DNA]</scope>
    <source>
        <strain evidence="10">DSM 28041</strain>
    </source>
</reference>
<dbReference type="Proteomes" id="UP000198310">
    <property type="component" value="Unassembled WGS sequence"/>
</dbReference>
<accession>A0A238XTA4</accession>
<dbReference type="InterPro" id="IPR005845">
    <property type="entry name" value="A-D-PHexomutase_a/b/a-II"/>
</dbReference>
<keyword evidence="5" id="KW-0413">Isomerase</keyword>
<keyword evidence="2" id="KW-0597">Phosphoprotein</keyword>
<evidence type="ECO:0000256" key="2">
    <source>
        <dbReference type="ARBA" id="ARBA00022553"/>
    </source>
</evidence>
<dbReference type="GO" id="GO:0006166">
    <property type="term" value="P:purine ribonucleoside salvage"/>
    <property type="evidence" value="ECO:0007669"/>
    <property type="project" value="TreeGrafter"/>
</dbReference>
<keyword evidence="4" id="KW-0460">Magnesium</keyword>
<dbReference type="CDD" id="cd05799">
    <property type="entry name" value="PGM2"/>
    <property type="match status" value="1"/>
</dbReference>
<evidence type="ECO:0000259" key="7">
    <source>
        <dbReference type="Pfam" id="PF02879"/>
    </source>
</evidence>
<keyword evidence="10" id="KW-1185">Reference proteome</keyword>
<sequence length="578" mass="63365">MALTPEIQQKIDTWLTDSYDPATHAEIRGMVAENQEDFLSDAFYRNLEFGTGGLRGIMGAGSNRMNRYTLGMATQGLSNYLLQSFPGQEIKVAIAHDSRNNSKEFARIAADIFSGNGITVYLFEALRPTPELSFAIRQLGCQSGCVVTASHNPKEYNGFKVYWNDGAQVVAPHDKNIIREVEAIQSVSEVKFGADASRVHLIGAELDAAYLAKVKELSINPSAIQRQHDLKIVYTPLHGTGITLVPQALAQLGFTNVHVVQGQATPDGNFPTVQSPNPEEKVAMQMALDEAKSLDADLVIATDPDADRVGIAVKNDKGEWVLVNGNQTAALLTHYLLSARKHAGKMTEQDFIVYTIVTSDVLGDVARAHNVTAYQTLTGFKYIAGIIRDLEGQQNYIGGGEESYGYMIGSFVRDKDAISACAMIAEMAAVAKDQGRTLYQEMVQMYLTYGFYKENLISLTKKGQRGAEEIQEMMRDLRANPPATIAGLAVAELRDYKTGKIRNLHTGLETETGLESSNVLQFILEDGSKISARPSGTEPKIKFYFSVRQPLASAVDFDLADRLAGEKIQAIIDDMQLK</sequence>
<keyword evidence="3" id="KW-0479">Metal-binding</keyword>
<evidence type="ECO:0000313" key="10">
    <source>
        <dbReference type="Proteomes" id="UP000198310"/>
    </source>
</evidence>
<evidence type="ECO:0000256" key="3">
    <source>
        <dbReference type="ARBA" id="ARBA00022723"/>
    </source>
</evidence>
<dbReference type="SUPFAM" id="SSF53738">
    <property type="entry name" value="Phosphoglucomutase, first 3 domains"/>
    <property type="match status" value="3"/>
</dbReference>
<proteinExistence type="inferred from homology"/>
<dbReference type="GO" id="GO:0005975">
    <property type="term" value="P:carbohydrate metabolic process"/>
    <property type="evidence" value="ECO:0007669"/>
    <property type="project" value="InterPro"/>
</dbReference>
<dbReference type="EMBL" id="FZNS01000004">
    <property type="protein sequence ID" value="SNR61798.1"/>
    <property type="molecule type" value="Genomic_DNA"/>
</dbReference>
<dbReference type="PANTHER" id="PTHR45745:SF1">
    <property type="entry name" value="PHOSPHOGLUCOMUTASE 2B-RELATED"/>
    <property type="match status" value="1"/>
</dbReference>
<evidence type="ECO:0000259" key="8">
    <source>
        <dbReference type="Pfam" id="PF02880"/>
    </source>
</evidence>
<dbReference type="PRINTS" id="PR00509">
    <property type="entry name" value="PGMPMM"/>
</dbReference>
<dbReference type="InterPro" id="IPR036900">
    <property type="entry name" value="A-D-PHexomutase_C_sf"/>
</dbReference>
<dbReference type="AlphaFoldDB" id="A0A238XTA4"/>
<dbReference type="InterPro" id="IPR005846">
    <property type="entry name" value="A-D-PHexomutase_a/b/a-III"/>
</dbReference>
<dbReference type="Gene3D" id="3.30.310.50">
    <property type="entry name" value="Alpha-D-phosphohexomutase, C-terminal domain"/>
    <property type="match status" value="1"/>
</dbReference>
<dbReference type="InterPro" id="IPR016055">
    <property type="entry name" value="A-D-PHexomutase_a/b/a-I/II/III"/>
</dbReference>
<dbReference type="Gene3D" id="3.40.120.10">
    <property type="entry name" value="Alpha-D-Glucose-1,6-Bisphosphate, subunit A, domain 3"/>
    <property type="match status" value="3"/>
</dbReference>
<dbReference type="Pfam" id="PF02880">
    <property type="entry name" value="PGM_PMM_III"/>
    <property type="match status" value="1"/>
</dbReference>
<gene>
    <name evidence="9" type="ORF">SAMN06269173_104356</name>
</gene>
<evidence type="ECO:0000256" key="4">
    <source>
        <dbReference type="ARBA" id="ARBA00022842"/>
    </source>
</evidence>
<dbReference type="InterPro" id="IPR005841">
    <property type="entry name" value="Alpha-D-phosphohexomutase_SF"/>
</dbReference>
<dbReference type="PANTHER" id="PTHR45745">
    <property type="entry name" value="PHOSPHOMANNOMUTASE 45A"/>
    <property type="match status" value="1"/>
</dbReference>
<feature type="domain" description="Alpha-D-phosphohexomutase alpha/beta/alpha" evidence="7">
    <location>
        <begin position="209"/>
        <end position="314"/>
    </location>
</feature>
<organism evidence="9 10">
    <name type="scientific">Hymenobacter mucosus</name>
    <dbReference type="NCBI Taxonomy" id="1411120"/>
    <lineage>
        <taxon>Bacteria</taxon>
        <taxon>Pseudomonadati</taxon>
        <taxon>Bacteroidota</taxon>
        <taxon>Cytophagia</taxon>
        <taxon>Cytophagales</taxon>
        <taxon>Hymenobacteraceae</taxon>
        <taxon>Hymenobacter</taxon>
    </lineage>
</organism>
<name>A0A238XTA4_9BACT</name>
<evidence type="ECO:0000256" key="5">
    <source>
        <dbReference type="ARBA" id="ARBA00023235"/>
    </source>
</evidence>
<protein>
    <submittedName>
        <fullName evidence="9">Phosphoglucomutase</fullName>
    </submittedName>
</protein>
<evidence type="ECO:0000313" key="9">
    <source>
        <dbReference type="EMBL" id="SNR61798.1"/>
    </source>
</evidence>
<comment type="similarity">
    <text evidence="1">Belongs to the phosphohexose mutase family.</text>
</comment>
<dbReference type="SUPFAM" id="SSF55957">
    <property type="entry name" value="Phosphoglucomutase, C-terminal domain"/>
    <property type="match status" value="1"/>
</dbReference>
<dbReference type="RefSeq" id="WP_089332761.1">
    <property type="nucleotide sequence ID" value="NZ_FZNS01000004.1"/>
</dbReference>
<dbReference type="Pfam" id="PF02879">
    <property type="entry name" value="PGM_PMM_II"/>
    <property type="match status" value="1"/>
</dbReference>